<protein>
    <submittedName>
        <fullName evidence="3">Uncharacterized protein</fullName>
    </submittedName>
</protein>
<dbReference type="AlphaFoldDB" id="A0A164Z646"/>
<feature type="transmembrane region" description="Helical" evidence="2">
    <location>
        <begin position="24"/>
        <end position="44"/>
    </location>
</feature>
<evidence type="ECO:0000313" key="4">
    <source>
        <dbReference type="Proteomes" id="UP000076858"/>
    </source>
</evidence>
<organism evidence="3 4">
    <name type="scientific">Daphnia magna</name>
    <dbReference type="NCBI Taxonomy" id="35525"/>
    <lineage>
        <taxon>Eukaryota</taxon>
        <taxon>Metazoa</taxon>
        <taxon>Ecdysozoa</taxon>
        <taxon>Arthropoda</taxon>
        <taxon>Crustacea</taxon>
        <taxon>Branchiopoda</taxon>
        <taxon>Diplostraca</taxon>
        <taxon>Cladocera</taxon>
        <taxon>Anomopoda</taxon>
        <taxon>Daphniidae</taxon>
        <taxon>Daphnia</taxon>
    </lineage>
</organism>
<feature type="compositionally biased region" description="Polar residues" evidence="1">
    <location>
        <begin position="108"/>
        <end position="120"/>
    </location>
</feature>
<name>A0A164Z646_9CRUS</name>
<sequence length="142" mass="15927">MIYSVFVERIIAVEKPLGLRKTTFLFSSPFTFFFILDVILNNVSSLLSSFIIRLTLLGICLLPSISIRFPLRSTPRFPIILFQARLTSQLSKRITMFVQTVESNHSNANQLQVTSNSSAERNSKPAPPKLLSKTSDVFKSSG</sequence>
<evidence type="ECO:0000256" key="1">
    <source>
        <dbReference type="SAM" id="MobiDB-lite"/>
    </source>
</evidence>
<reference evidence="3 4" key="1">
    <citation type="submission" date="2016-03" db="EMBL/GenBank/DDBJ databases">
        <title>EvidentialGene: Evidence-directed Construction of Genes on Genomes.</title>
        <authorList>
            <person name="Gilbert D.G."/>
            <person name="Choi J.-H."/>
            <person name="Mockaitis K."/>
            <person name="Colbourne J."/>
            <person name="Pfrender M."/>
        </authorList>
    </citation>
    <scope>NUCLEOTIDE SEQUENCE [LARGE SCALE GENOMIC DNA]</scope>
    <source>
        <strain evidence="3 4">Xinb3</strain>
        <tissue evidence="3">Complete organism</tissue>
    </source>
</reference>
<accession>A0A164Z646</accession>
<keyword evidence="4" id="KW-1185">Reference proteome</keyword>
<evidence type="ECO:0000313" key="3">
    <source>
        <dbReference type="EMBL" id="KZS15985.1"/>
    </source>
</evidence>
<proteinExistence type="predicted"/>
<keyword evidence="2" id="KW-0472">Membrane</keyword>
<dbReference type="Proteomes" id="UP000076858">
    <property type="component" value="Unassembled WGS sequence"/>
</dbReference>
<feature type="compositionally biased region" description="Polar residues" evidence="1">
    <location>
        <begin position="132"/>
        <end position="142"/>
    </location>
</feature>
<feature type="region of interest" description="Disordered" evidence="1">
    <location>
        <begin position="108"/>
        <end position="142"/>
    </location>
</feature>
<evidence type="ECO:0000256" key="2">
    <source>
        <dbReference type="SAM" id="Phobius"/>
    </source>
</evidence>
<keyword evidence="2" id="KW-1133">Transmembrane helix</keyword>
<gene>
    <name evidence="3" type="ORF">APZ42_018424</name>
</gene>
<dbReference type="EMBL" id="LRGB01000781">
    <property type="protein sequence ID" value="KZS15985.1"/>
    <property type="molecule type" value="Genomic_DNA"/>
</dbReference>
<keyword evidence="2" id="KW-0812">Transmembrane</keyword>
<feature type="transmembrane region" description="Helical" evidence="2">
    <location>
        <begin position="50"/>
        <end position="71"/>
    </location>
</feature>
<comment type="caution">
    <text evidence="3">The sequence shown here is derived from an EMBL/GenBank/DDBJ whole genome shotgun (WGS) entry which is preliminary data.</text>
</comment>